<keyword evidence="3" id="KW-0472">Membrane</keyword>
<proteinExistence type="predicted"/>
<comment type="caution">
    <text evidence="9">The sequence shown here is derived from an EMBL/GenBank/DDBJ whole genome shotgun (WGS) entry which is preliminary data.</text>
</comment>
<keyword evidence="5" id="KW-0325">Glycoprotein</keyword>
<dbReference type="Proteomes" id="UP001364617">
    <property type="component" value="Unassembled WGS sequence"/>
</dbReference>
<dbReference type="InterPro" id="IPR013106">
    <property type="entry name" value="Ig_V-set"/>
</dbReference>
<organism evidence="9 10">
    <name type="scientific">Phoxinus phoxinus</name>
    <name type="common">Eurasian minnow</name>
    <dbReference type="NCBI Taxonomy" id="58324"/>
    <lineage>
        <taxon>Eukaryota</taxon>
        <taxon>Metazoa</taxon>
        <taxon>Chordata</taxon>
        <taxon>Craniata</taxon>
        <taxon>Vertebrata</taxon>
        <taxon>Euteleostomi</taxon>
        <taxon>Actinopterygii</taxon>
        <taxon>Neopterygii</taxon>
        <taxon>Teleostei</taxon>
        <taxon>Ostariophysi</taxon>
        <taxon>Cypriniformes</taxon>
        <taxon>Leuciscidae</taxon>
        <taxon>Phoxininae</taxon>
        <taxon>Phoxinus</taxon>
    </lineage>
</organism>
<dbReference type="GO" id="GO:0050863">
    <property type="term" value="P:regulation of T cell activation"/>
    <property type="evidence" value="ECO:0007669"/>
    <property type="project" value="UniProtKB-ARBA"/>
</dbReference>
<dbReference type="AlphaFoldDB" id="A0AAN9GRJ1"/>
<protein>
    <recommendedName>
        <fullName evidence="8">Ig-like domain-containing protein</fullName>
    </recommendedName>
</protein>
<evidence type="ECO:0000313" key="10">
    <source>
        <dbReference type="Proteomes" id="UP001364617"/>
    </source>
</evidence>
<dbReference type="GO" id="GO:1903037">
    <property type="term" value="P:regulation of leukocyte cell-cell adhesion"/>
    <property type="evidence" value="ECO:0007669"/>
    <property type="project" value="UniProtKB-ARBA"/>
</dbReference>
<dbReference type="InterPro" id="IPR050504">
    <property type="entry name" value="IgSF_BTN/MOG"/>
</dbReference>
<feature type="region of interest" description="Disordered" evidence="7">
    <location>
        <begin position="412"/>
        <end position="459"/>
    </location>
</feature>
<feature type="compositionally biased region" description="Basic and acidic residues" evidence="7">
    <location>
        <begin position="450"/>
        <end position="459"/>
    </location>
</feature>
<dbReference type="SMART" id="SM00409">
    <property type="entry name" value="IG"/>
    <property type="match status" value="2"/>
</dbReference>
<sequence length="459" mass="52763">MSEAQNVSETKPELSLVFPTDIIFCDPGDDVVLSCHLKPAISAISMEIKLWNKEDLVCHYKDGQMIESYEGRVSLSLLDLHNGNVSLTLRDVRRSQRGNYICEVIHECQTIKQNIFLHIRSEDFSLVIPNGTVFAKPGEDVILPVHLSPETSAVSMNIKWFRESEVIYQYMNGQEKTVINYENRVSLSIQELEKGNLSLMLRNVQVSDSGIYKCYVFHDGCLQTVQLRLKVNFLEILLRITRKQQAREKKYGEQPTRGGRSRIEGTCPTMIDDDTLDPKTWRDKREGRAKIEEKETRDTRKMDLIKTPIFERWIKDLNGQINIPRLPTGATKPRLPLDGRIGRRRNSMDGTCPTMSNGTLPKTEEEKETRDTMERRKEENSATEQEPRYTSSHALQRERTLETLMALELQSIQDRIQESESTEQERSPLQSQVQEETSQSVTSLPGDATTPERSRDRTQ</sequence>
<evidence type="ECO:0000313" key="9">
    <source>
        <dbReference type="EMBL" id="KAK7123400.1"/>
    </source>
</evidence>
<dbReference type="InterPro" id="IPR003599">
    <property type="entry name" value="Ig_sub"/>
</dbReference>
<feature type="region of interest" description="Disordered" evidence="7">
    <location>
        <begin position="325"/>
        <end position="396"/>
    </location>
</feature>
<feature type="region of interest" description="Disordered" evidence="7">
    <location>
        <begin position="248"/>
        <end position="269"/>
    </location>
</feature>
<keyword evidence="10" id="KW-1185">Reference proteome</keyword>
<dbReference type="GO" id="GO:0005102">
    <property type="term" value="F:signaling receptor binding"/>
    <property type="evidence" value="ECO:0007669"/>
    <property type="project" value="TreeGrafter"/>
</dbReference>
<dbReference type="PROSITE" id="PS50835">
    <property type="entry name" value="IG_LIKE"/>
    <property type="match status" value="2"/>
</dbReference>
<dbReference type="InterPro" id="IPR007110">
    <property type="entry name" value="Ig-like_dom"/>
</dbReference>
<dbReference type="Pfam" id="PF07686">
    <property type="entry name" value="V-set"/>
    <property type="match status" value="2"/>
</dbReference>
<evidence type="ECO:0000256" key="4">
    <source>
        <dbReference type="ARBA" id="ARBA00023157"/>
    </source>
</evidence>
<feature type="domain" description="Ig-like" evidence="8">
    <location>
        <begin position="12"/>
        <end position="106"/>
    </location>
</feature>
<dbReference type="PANTHER" id="PTHR24100">
    <property type="entry name" value="BUTYROPHILIN"/>
    <property type="match status" value="1"/>
</dbReference>
<feature type="compositionally biased region" description="Basic and acidic residues" evidence="7">
    <location>
        <begin position="415"/>
        <end position="426"/>
    </location>
</feature>
<evidence type="ECO:0000256" key="3">
    <source>
        <dbReference type="ARBA" id="ARBA00023136"/>
    </source>
</evidence>
<name>A0AAN9GRJ1_9TELE</name>
<feature type="domain" description="Ig-like" evidence="8">
    <location>
        <begin position="122"/>
        <end position="230"/>
    </location>
</feature>
<feature type="compositionally biased region" description="Low complexity" evidence="7">
    <location>
        <begin position="430"/>
        <end position="443"/>
    </location>
</feature>
<accession>A0AAN9GRJ1</accession>
<evidence type="ECO:0000256" key="5">
    <source>
        <dbReference type="ARBA" id="ARBA00023180"/>
    </source>
</evidence>
<dbReference type="InterPro" id="IPR036179">
    <property type="entry name" value="Ig-like_dom_sf"/>
</dbReference>
<keyword evidence="6" id="KW-0393">Immunoglobulin domain</keyword>
<dbReference type="GO" id="GO:0009897">
    <property type="term" value="C:external side of plasma membrane"/>
    <property type="evidence" value="ECO:0007669"/>
    <property type="project" value="TreeGrafter"/>
</dbReference>
<keyword evidence="2" id="KW-0732">Signal</keyword>
<dbReference type="FunFam" id="2.60.40.10:FF:000142">
    <property type="entry name" value="V-set domain-containing T-cell activation inhibitor 1"/>
    <property type="match status" value="1"/>
</dbReference>
<evidence type="ECO:0000256" key="2">
    <source>
        <dbReference type="ARBA" id="ARBA00022729"/>
    </source>
</evidence>
<evidence type="ECO:0000259" key="8">
    <source>
        <dbReference type="PROSITE" id="PS50835"/>
    </source>
</evidence>
<feature type="compositionally biased region" description="Basic and acidic residues" evidence="7">
    <location>
        <begin position="362"/>
        <end position="380"/>
    </location>
</feature>
<evidence type="ECO:0000256" key="7">
    <source>
        <dbReference type="SAM" id="MobiDB-lite"/>
    </source>
</evidence>
<dbReference type="InterPro" id="IPR013783">
    <property type="entry name" value="Ig-like_fold"/>
</dbReference>
<gene>
    <name evidence="9" type="ORF">R3I93_021732</name>
</gene>
<dbReference type="Gene3D" id="2.60.40.10">
    <property type="entry name" value="Immunoglobulins"/>
    <property type="match status" value="2"/>
</dbReference>
<keyword evidence="4" id="KW-1015">Disulfide bond</keyword>
<evidence type="ECO:0000256" key="1">
    <source>
        <dbReference type="ARBA" id="ARBA00004370"/>
    </source>
</evidence>
<feature type="compositionally biased region" description="Polar residues" evidence="7">
    <location>
        <begin position="382"/>
        <end position="394"/>
    </location>
</feature>
<dbReference type="PANTHER" id="PTHR24100:SF130">
    <property type="entry name" value="BUTYROPHILIN-LIKE PROTEIN 9"/>
    <property type="match status" value="1"/>
</dbReference>
<reference evidence="9 10" key="1">
    <citation type="submission" date="2024-02" db="EMBL/GenBank/DDBJ databases">
        <title>Chromosome-level genome assembly of the Eurasian Minnow (Phoxinus phoxinus).</title>
        <authorList>
            <person name="Oriowo T.O."/>
            <person name="Martin S."/>
            <person name="Stange M."/>
            <person name="Chrysostomakis Y."/>
            <person name="Brown T."/>
            <person name="Winkler S."/>
            <person name="Kukowka S."/>
            <person name="Myers E.W."/>
            <person name="Bohne A."/>
        </authorList>
    </citation>
    <scope>NUCLEOTIDE SEQUENCE [LARGE SCALE GENOMIC DNA]</scope>
    <source>
        <strain evidence="9">ZFMK-TIS-60720</strain>
        <tissue evidence="9">Whole Organism</tissue>
    </source>
</reference>
<dbReference type="GO" id="GO:0001817">
    <property type="term" value="P:regulation of cytokine production"/>
    <property type="evidence" value="ECO:0007669"/>
    <property type="project" value="TreeGrafter"/>
</dbReference>
<evidence type="ECO:0000256" key="6">
    <source>
        <dbReference type="ARBA" id="ARBA00023319"/>
    </source>
</evidence>
<dbReference type="SMART" id="SM00406">
    <property type="entry name" value="IGv"/>
    <property type="match status" value="2"/>
</dbReference>
<dbReference type="EMBL" id="JAYKXH010000024">
    <property type="protein sequence ID" value="KAK7123400.1"/>
    <property type="molecule type" value="Genomic_DNA"/>
</dbReference>
<dbReference type="SUPFAM" id="SSF48726">
    <property type="entry name" value="Immunoglobulin"/>
    <property type="match status" value="2"/>
</dbReference>
<comment type="subcellular location">
    <subcellularLocation>
        <location evidence="1">Membrane</location>
    </subcellularLocation>
</comment>
<dbReference type="GO" id="GO:0050852">
    <property type="term" value="P:T cell receptor signaling pathway"/>
    <property type="evidence" value="ECO:0007669"/>
    <property type="project" value="TreeGrafter"/>
</dbReference>